<dbReference type="SUPFAM" id="SSF54695">
    <property type="entry name" value="POZ domain"/>
    <property type="match status" value="1"/>
</dbReference>
<dbReference type="Proteomes" id="UP001175353">
    <property type="component" value="Unassembled WGS sequence"/>
</dbReference>
<dbReference type="Gene3D" id="3.30.710.10">
    <property type="entry name" value="Potassium Channel Kv1.1, Chain A"/>
    <property type="match status" value="1"/>
</dbReference>
<proteinExistence type="predicted"/>
<sequence>MPDDDQPPAKRLKLSYLGTFTILAGAGETPFEVHKDTMCQQSDFFVASCSQAWTEGRKGIVKLPTVEPNTVKLYIHWAYTGNISLDLLDDDPSASSKRWQTEQIVRLYIAADMFLDRFMKNKAMDTLLQRMDDGTYYLSLVPVSFVWENTITDSPLRANILHWWAATIERDYFIKAAKSLPTTFVIELATLQLDLRGRTRAAYRPRYKNRSQYHDHGGKDVRCSKWCSIRGPQEEG</sequence>
<evidence type="ECO:0000313" key="2">
    <source>
        <dbReference type="EMBL" id="KAK0954956.1"/>
    </source>
</evidence>
<dbReference type="InterPro" id="IPR011333">
    <property type="entry name" value="SKP1/BTB/POZ_sf"/>
</dbReference>
<protein>
    <submittedName>
        <fullName evidence="2">Ankyrin repeat and BTB/POZ domain-containing protein 1</fullName>
    </submittedName>
</protein>
<dbReference type="EMBL" id="JAUJLE010000486">
    <property type="protein sequence ID" value="KAK0954956.1"/>
    <property type="molecule type" value="Genomic_DNA"/>
</dbReference>
<name>A0AAN6H3N5_9PEZI</name>
<dbReference type="PROSITE" id="PS50097">
    <property type="entry name" value="BTB"/>
    <property type="match status" value="1"/>
</dbReference>
<feature type="domain" description="BTB" evidence="1">
    <location>
        <begin position="18"/>
        <end position="87"/>
    </location>
</feature>
<dbReference type="CDD" id="cd18186">
    <property type="entry name" value="BTB_POZ_ZBTB_KLHL-like"/>
    <property type="match status" value="1"/>
</dbReference>
<keyword evidence="3" id="KW-1185">Reference proteome</keyword>
<dbReference type="PANTHER" id="PTHR47843">
    <property type="entry name" value="BTB DOMAIN-CONTAINING PROTEIN-RELATED"/>
    <property type="match status" value="1"/>
</dbReference>
<organism evidence="2 3">
    <name type="scientific">Friedmanniomyces endolithicus</name>
    <dbReference type="NCBI Taxonomy" id="329885"/>
    <lineage>
        <taxon>Eukaryota</taxon>
        <taxon>Fungi</taxon>
        <taxon>Dikarya</taxon>
        <taxon>Ascomycota</taxon>
        <taxon>Pezizomycotina</taxon>
        <taxon>Dothideomycetes</taxon>
        <taxon>Dothideomycetidae</taxon>
        <taxon>Mycosphaerellales</taxon>
        <taxon>Teratosphaeriaceae</taxon>
        <taxon>Friedmanniomyces</taxon>
    </lineage>
</organism>
<gene>
    <name evidence="2" type="primary">ABTB1_2</name>
    <name evidence="2" type="ORF">LTR91_023076</name>
</gene>
<reference evidence="2" key="1">
    <citation type="submission" date="2023-06" db="EMBL/GenBank/DDBJ databases">
        <title>Black Yeasts Isolated from many extreme environments.</title>
        <authorList>
            <person name="Coleine C."/>
            <person name="Stajich J.E."/>
            <person name="Selbmann L."/>
        </authorList>
    </citation>
    <scope>NUCLEOTIDE SEQUENCE</scope>
    <source>
        <strain evidence="2">CCFEE 5200</strain>
    </source>
</reference>
<comment type="caution">
    <text evidence="2">The sequence shown here is derived from an EMBL/GenBank/DDBJ whole genome shotgun (WGS) entry which is preliminary data.</text>
</comment>
<dbReference type="Pfam" id="PF00651">
    <property type="entry name" value="BTB"/>
    <property type="match status" value="1"/>
</dbReference>
<evidence type="ECO:0000313" key="3">
    <source>
        <dbReference type="Proteomes" id="UP001175353"/>
    </source>
</evidence>
<dbReference type="InterPro" id="IPR000210">
    <property type="entry name" value="BTB/POZ_dom"/>
</dbReference>
<dbReference type="PANTHER" id="PTHR47843:SF2">
    <property type="entry name" value="BTB DOMAIN-CONTAINING PROTEIN"/>
    <property type="match status" value="1"/>
</dbReference>
<accession>A0AAN6H3N5</accession>
<evidence type="ECO:0000259" key="1">
    <source>
        <dbReference type="PROSITE" id="PS50097"/>
    </source>
</evidence>
<dbReference type="AlphaFoldDB" id="A0AAN6H3N5"/>